<feature type="compositionally biased region" description="Basic and acidic residues" evidence="1">
    <location>
        <begin position="75"/>
        <end position="90"/>
    </location>
</feature>
<sequence>MDVAPVLQTEKQQLAEPRKFVLDEEAKEGIAYVAKLFTNDRVSREAFTFLAPENSSEDVVASSATRQPLLGFGPSREKNPTRSGSADRPRPWPRGRPWAMLIPMSPDGSPGLVPDVVKTFHIYGWYMVIFLLSIQSLGEILSGDAFAGIIFAIMAGIVIYMIHDGCKNMTMYCLFMLGIMSGFQCFFDILGLLSVLGGRETTSSTVEGTDQDVTVITKITMHPFFDKKMDDQYNLQSLMMLLSPGVMSVSCTMCYLSYNAFSDSLFELDDEADPIYSRGFATGVDGMDGMDGM</sequence>
<reference evidence="3" key="1">
    <citation type="submission" date="2022-10" db="EMBL/GenBank/DDBJ databases">
        <authorList>
            <person name="Chen Y."/>
            <person name="Dougan E. K."/>
            <person name="Chan C."/>
            <person name="Rhodes N."/>
            <person name="Thang M."/>
        </authorList>
    </citation>
    <scope>NUCLEOTIDE SEQUENCE</scope>
</reference>
<accession>A0A9P1D0M6</accession>
<dbReference type="OrthoDB" id="433846at2759"/>
<dbReference type="EMBL" id="CAMXCT020002770">
    <property type="protein sequence ID" value="CAL1153688.1"/>
    <property type="molecule type" value="Genomic_DNA"/>
</dbReference>
<dbReference type="EMBL" id="CAMXCT030002770">
    <property type="protein sequence ID" value="CAL4787625.1"/>
    <property type="molecule type" value="Genomic_DNA"/>
</dbReference>
<feature type="region of interest" description="Disordered" evidence="1">
    <location>
        <begin position="68"/>
        <end position="93"/>
    </location>
</feature>
<evidence type="ECO:0000313" key="5">
    <source>
        <dbReference type="Proteomes" id="UP001152797"/>
    </source>
</evidence>
<gene>
    <name evidence="3" type="ORF">C1SCF055_LOCUS26439</name>
</gene>
<feature type="transmembrane region" description="Helical" evidence="2">
    <location>
        <begin position="145"/>
        <end position="163"/>
    </location>
</feature>
<dbReference type="AlphaFoldDB" id="A0A9P1D0M6"/>
<keyword evidence="2" id="KW-0472">Membrane</keyword>
<evidence type="ECO:0000256" key="1">
    <source>
        <dbReference type="SAM" id="MobiDB-lite"/>
    </source>
</evidence>
<organism evidence="3">
    <name type="scientific">Cladocopium goreaui</name>
    <dbReference type="NCBI Taxonomy" id="2562237"/>
    <lineage>
        <taxon>Eukaryota</taxon>
        <taxon>Sar</taxon>
        <taxon>Alveolata</taxon>
        <taxon>Dinophyceae</taxon>
        <taxon>Suessiales</taxon>
        <taxon>Symbiodiniaceae</taxon>
        <taxon>Cladocopium</taxon>
    </lineage>
</organism>
<protein>
    <submittedName>
        <fullName evidence="3">Uncharacterized protein</fullName>
    </submittedName>
</protein>
<evidence type="ECO:0000313" key="3">
    <source>
        <dbReference type="EMBL" id="CAI4000313.1"/>
    </source>
</evidence>
<proteinExistence type="predicted"/>
<dbReference type="Proteomes" id="UP001152797">
    <property type="component" value="Unassembled WGS sequence"/>
</dbReference>
<evidence type="ECO:0000313" key="4">
    <source>
        <dbReference type="EMBL" id="CAL1153688.1"/>
    </source>
</evidence>
<feature type="transmembrane region" description="Helical" evidence="2">
    <location>
        <begin position="238"/>
        <end position="258"/>
    </location>
</feature>
<keyword evidence="2" id="KW-1133">Transmembrane helix</keyword>
<reference evidence="4" key="2">
    <citation type="submission" date="2024-04" db="EMBL/GenBank/DDBJ databases">
        <authorList>
            <person name="Chen Y."/>
            <person name="Shah S."/>
            <person name="Dougan E. K."/>
            <person name="Thang M."/>
            <person name="Chan C."/>
        </authorList>
    </citation>
    <scope>NUCLEOTIDE SEQUENCE [LARGE SCALE GENOMIC DNA]</scope>
</reference>
<name>A0A9P1D0M6_9DINO</name>
<keyword evidence="5" id="KW-1185">Reference proteome</keyword>
<evidence type="ECO:0000256" key="2">
    <source>
        <dbReference type="SAM" id="Phobius"/>
    </source>
</evidence>
<comment type="caution">
    <text evidence="3">The sequence shown here is derived from an EMBL/GenBank/DDBJ whole genome shotgun (WGS) entry which is preliminary data.</text>
</comment>
<feature type="transmembrane region" description="Helical" evidence="2">
    <location>
        <begin position="169"/>
        <end position="193"/>
    </location>
</feature>
<dbReference type="EMBL" id="CAMXCT010002770">
    <property type="protein sequence ID" value="CAI4000313.1"/>
    <property type="molecule type" value="Genomic_DNA"/>
</dbReference>
<keyword evidence="2" id="KW-0812">Transmembrane</keyword>